<gene>
    <name evidence="1" type="ORF">BEH84_05850</name>
</gene>
<protein>
    <submittedName>
        <fullName evidence="1">Uncharacterized protein</fullName>
    </submittedName>
</protein>
<dbReference type="RefSeq" id="WP_069159268.1">
    <property type="nucleotide sequence ID" value="NZ_JBKXXQ010000016.1"/>
</dbReference>
<dbReference type="EMBL" id="MCGI01000007">
    <property type="protein sequence ID" value="ODM04787.1"/>
    <property type="molecule type" value="Genomic_DNA"/>
</dbReference>
<proteinExistence type="predicted"/>
<dbReference type="Pfam" id="PF20648">
    <property type="entry name" value="DUF6809"/>
    <property type="match status" value="1"/>
</dbReference>
<accession>A0A1E3A8I7</accession>
<comment type="caution">
    <text evidence="1">The sequence shown here is derived from an EMBL/GenBank/DDBJ whole genome shotgun (WGS) entry which is preliminary data.</text>
</comment>
<evidence type="ECO:0000313" key="1">
    <source>
        <dbReference type="EMBL" id="ODM04787.1"/>
    </source>
</evidence>
<reference evidence="1 2" key="1">
    <citation type="submission" date="2016-07" db="EMBL/GenBank/DDBJ databases">
        <title>Characterization of isolates of Eisenbergiella tayi derived from blood cultures, using whole genome sequencing.</title>
        <authorList>
            <person name="Burdz T."/>
            <person name="Wiebe D."/>
            <person name="Huynh C."/>
            <person name="Bernard K."/>
        </authorList>
    </citation>
    <scope>NUCLEOTIDE SEQUENCE [LARGE SCALE GENOMIC DNA]</scope>
    <source>
        <strain evidence="1 2">NML 120489</strain>
    </source>
</reference>
<dbReference type="Proteomes" id="UP000095003">
    <property type="component" value="Unassembled WGS sequence"/>
</dbReference>
<dbReference type="InterPro" id="IPR049215">
    <property type="entry name" value="DUF6809"/>
</dbReference>
<name>A0A1E3A8I7_9FIRM</name>
<evidence type="ECO:0000313" key="2">
    <source>
        <dbReference type="Proteomes" id="UP000095003"/>
    </source>
</evidence>
<organism evidence="1 2">
    <name type="scientific">Eisenbergiella tayi</name>
    <dbReference type="NCBI Taxonomy" id="1432052"/>
    <lineage>
        <taxon>Bacteria</taxon>
        <taxon>Bacillati</taxon>
        <taxon>Bacillota</taxon>
        <taxon>Clostridia</taxon>
        <taxon>Lachnospirales</taxon>
        <taxon>Lachnospiraceae</taxon>
        <taxon>Eisenbergiella</taxon>
    </lineage>
</organism>
<dbReference type="AlphaFoldDB" id="A0A1E3A8I7"/>
<dbReference type="PATRIC" id="fig|1432052.3.peg.6465"/>
<sequence length="142" mass="16185">MQFYETKIGNQFFTQQLPHLITALQKIAGALERHSPALHLPSHVSSDYLSDLYYGNLEPDQHVYNEAISLYTKEIIDLQSKLRQRLLPEDLELMDTLTQTLDRRSCEEAEKAFEVGFQTAMQMLAAGLSMPAETPKKGEDIK</sequence>